<reference evidence="1 2" key="1">
    <citation type="submission" date="2024-08" db="EMBL/GenBank/DDBJ databases">
        <title>Genome sequence of Streptomyces aureus CACIA-1.46HGO.</title>
        <authorList>
            <person name="Evangelista-Martinez Z."/>
        </authorList>
    </citation>
    <scope>NUCLEOTIDE SEQUENCE [LARGE SCALE GENOMIC DNA]</scope>
    <source>
        <strain evidence="1 2">CACIA-1.46HGO</strain>
    </source>
</reference>
<dbReference type="RefSeq" id="WP_372563264.1">
    <property type="nucleotide sequence ID" value="NZ_JBGOSP010000007.1"/>
</dbReference>
<organism evidence="1 2">
    <name type="scientific">Streptomyces aureus</name>
    <dbReference type="NCBI Taxonomy" id="193461"/>
    <lineage>
        <taxon>Bacteria</taxon>
        <taxon>Bacillati</taxon>
        <taxon>Actinomycetota</taxon>
        <taxon>Actinomycetes</taxon>
        <taxon>Kitasatosporales</taxon>
        <taxon>Streptomycetaceae</taxon>
        <taxon>Streptomyces</taxon>
    </lineage>
</organism>
<keyword evidence="2" id="KW-1185">Reference proteome</keyword>
<sequence>MGRVFLARRGGDSPGTVAAEVSGDLMRRPAVAGKFTSELKVPVVAVGPGR</sequence>
<comment type="caution">
    <text evidence="1">The sequence shown here is derived from an EMBL/GenBank/DDBJ whole genome shotgun (WGS) entry which is preliminary data.</text>
</comment>
<gene>
    <name evidence="1" type="ORF">ACEG43_17610</name>
</gene>
<proteinExistence type="predicted"/>
<name>A0ABV4SHQ0_9ACTN</name>
<evidence type="ECO:0000313" key="2">
    <source>
        <dbReference type="Proteomes" id="UP001571476"/>
    </source>
</evidence>
<protein>
    <submittedName>
        <fullName evidence="1">Uncharacterized protein</fullName>
    </submittedName>
</protein>
<accession>A0ABV4SHQ0</accession>
<dbReference type="Proteomes" id="UP001571476">
    <property type="component" value="Unassembled WGS sequence"/>
</dbReference>
<evidence type="ECO:0000313" key="1">
    <source>
        <dbReference type="EMBL" id="MFA3837960.1"/>
    </source>
</evidence>
<dbReference type="EMBL" id="JBGOSP010000007">
    <property type="protein sequence ID" value="MFA3837960.1"/>
    <property type="molecule type" value="Genomic_DNA"/>
</dbReference>